<keyword evidence="3" id="KW-1185">Reference proteome</keyword>
<dbReference type="InterPro" id="IPR016040">
    <property type="entry name" value="NAD(P)-bd_dom"/>
</dbReference>
<comment type="caution">
    <text evidence="2">The sequence shown here is derived from an EMBL/GenBank/DDBJ whole genome shotgun (WGS) entry which is preliminary data.</text>
</comment>
<dbReference type="PANTHER" id="PTHR43162:SF1">
    <property type="entry name" value="PRESTALK A DIFFERENTIATION PROTEIN A"/>
    <property type="match status" value="1"/>
</dbReference>
<evidence type="ECO:0000259" key="1">
    <source>
        <dbReference type="Pfam" id="PF13460"/>
    </source>
</evidence>
<gene>
    <name evidence="2" type="ORF">LX32DRAFT_627830</name>
</gene>
<dbReference type="EMBL" id="MU842996">
    <property type="protein sequence ID" value="KAK2023524.1"/>
    <property type="molecule type" value="Genomic_DNA"/>
</dbReference>
<dbReference type="Proteomes" id="UP001232148">
    <property type="component" value="Unassembled WGS sequence"/>
</dbReference>
<sequence>MHVFVVPASPKTGQATIRALLDDASHPYVTGVYRDLGRGVPAEFRDHPRFTAIKGDVANVGALKLAGADAVVTITPPLHIESKPTARAREMAANVKYAIGRAGGTVQRVVYVSSAGAHLEHGTGEIKTNYEPEQALTGAAPEVVFVRCAYFMENWKTALETLKTESPFFCSVLCPEDLRIPMVSVRDIGRTCAAQVLGVGSPLPHNPHAVDLQGPRSYSTRDVRRAFEAALDKEVEVRLVRDEELEGFFAQAFEEPMAGMFVEMTRSFLPGGILAAERYGGFKVQRGTDILEEVVRGLLSD</sequence>
<evidence type="ECO:0000313" key="3">
    <source>
        <dbReference type="Proteomes" id="UP001232148"/>
    </source>
</evidence>
<dbReference type="PANTHER" id="PTHR43162">
    <property type="match status" value="1"/>
</dbReference>
<dbReference type="SUPFAM" id="SSF51735">
    <property type="entry name" value="NAD(P)-binding Rossmann-fold domains"/>
    <property type="match status" value="1"/>
</dbReference>
<dbReference type="InterPro" id="IPR036291">
    <property type="entry name" value="NAD(P)-bd_dom_sf"/>
</dbReference>
<evidence type="ECO:0000313" key="2">
    <source>
        <dbReference type="EMBL" id="KAK2023524.1"/>
    </source>
</evidence>
<dbReference type="Gene3D" id="3.90.25.10">
    <property type="entry name" value="UDP-galactose 4-epimerase, domain 1"/>
    <property type="match status" value="1"/>
</dbReference>
<dbReference type="AlphaFoldDB" id="A0AAD9H8U7"/>
<reference evidence="2" key="1">
    <citation type="submission" date="2021-06" db="EMBL/GenBank/DDBJ databases">
        <title>Comparative genomics, transcriptomics and evolutionary studies reveal genomic signatures of adaptation to plant cell wall in hemibiotrophic fungi.</title>
        <authorList>
            <consortium name="DOE Joint Genome Institute"/>
            <person name="Baroncelli R."/>
            <person name="Diaz J.F."/>
            <person name="Benocci T."/>
            <person name="Peng M."/>
            <person name="Battaglia E."/>
            <person name="Haridas S."/>
            <person name="Andreopoulos W."/>
            <person name="Labutti K."/>
            <person name="Pangilinan J."/>
            <person name="Floch G.L."/>
            <person name="Makela M.R."/>
            <person name="Henrissat B."/>
            <person name="Grigoriev I.V."/>
            <person name="Crouch J.A."/>
            <person name="De Vries R.P."/>
            <person name="Sukno S.A."/>
            <person name="Thon M.R."/>
        </authorList>
    </citation>
    <scope>NUCLEOTIDE SEQUENCE</scope>
    <source>
        <strain evidence="2">MAFF235873</strain>
    </source>
</reference>
<dbReference type="Pfam" id="PF13460">
    <property type="entry name" value="NAD_binding_10"/>
    <property type="match status" value="1"/>
</dbReference>
<dbReference type="InterPro" id="IPR051604">
    <property type="entry name" value="Ergot_Alk_Oxidoreductase"/>
</dbReference>
<protein>
    <submittedName>
        <fullName evidence="2">NAD(P)-binding protein</fullName>
    </submittedName>
</protein>
<name>A0AAD9H8U7_9PEZI</name>
<accession>A0AAD9H8U7</accession>
<feature type="domain" description="NAD(P)-binding" evidence="1">
    <location>
        <begin position="9"/>
        <end position="120"/>
    </location>
</feature>
<dbReference type="Gene3D" id="3.40.50.720">
    <property type="entry name" value="NAD(P)-binding Rossmann-like Domain"/>
    <property type="match status" value="1"/>
</dbReference>
<proteinExistence type="predicted"/>
<organism evidence="2 3">
    <name type="scientific">Colletotrichum zoysiae</name>
    <dbReference type="NCBI Taxonomy" id="1216348"/>
    <lineage>
        <taxon>Eukaryota</taxon>
        <taxon>Fungi</taxon>
        <taxon>Dikarya</taxon>
        <taxon>Ascomycota</taxon>
        <taxon>Pezizomycotina</taxon>
        <taxon>Sordariomycetes</taxon>
        <taxon>Hypocreomycetidae</taxon>
        <taxon>Glomerellales</taxon>
        <taxon>Glomerellaceae</taxon>
        <taxon>Colletotrichum</taxon>
        <taxon>Colletotrichum graminicola species complex</taxon>
    </lineage>
</organism>